<dbReference type="PANTHER" id="PTHR35397">
    <property type="entry name" value="C2 DOMAIN-CONTAINING PROTEIN-RELATED"/>
    <property type="match status" value="1"/>
</dbReference>
<dbReference type="EMBL" id="HACM01009348">
    <property type="protein sequence ID" value="CRZ09790.1"/>
    <property type="molecule type" value="Transcribed_RNA"/>
</dbReference>
<reference evidence="1" key="1">
    <citation type="submission" date="2015-04" db="EMBL/GenBank/DDBJ databases">
        <title>The genome sequence of the plant pathogenic Rhizarian Plasmodiophora brassicae reveals insights in its biotrophic life cycle and the origin of chitin synthesis.</title>
        <authorList>
            <person name="Schwelm A."/>
            <person name="Fogelqvist J."/>
            <person name="Knaust A."/>
            <person name="Julke S."/>
            <person name="Lilja T."/>
            <person name="Dhandapani V."/>
            <person name="Bonilla-Rosso G."/>
            <person name="Karlsson M."/>
            <person name="Shevchenko A."/>
            <person name="Choi S.R."/>
            <person name="Kim H.G."/>
            <person name="Park J.Y."/>
            <person name="Lim Y.P."/>
            <person name="Ludwig-Muller J."/>
            <person name="Dixelius C."/>
        </authorList>
    </citation>
    <scope>NUCLEOTIDE SEQUENCE</scope>
    <source>
        <tissue evidence="1">Potato root galls</tissue>
    </source>
</reference>
<dbReference type="PANTHER" id="PTHR35397:SF1">
    <property type="entry name" value="ARMADILLO-LIKE HELICAL DOMAIN-CONTAINING PROTEIN"/>
    <property type="match status" value="1"/>
</dbReference>
<organism evidence="1">
    <name type="scientific">Spongospora subterranea</name>
    <dbReference type="NCBI Taxonomy" id="70186"/>
    <lineage>
        <taxon>Eukaryota</taxon>
        <taxon>Sar</taxon>
        <taxon>Rhizaria</taxon>
        <taxon>Endomyxa</taxon>
        <taxon>Phytomyxea</taxon>
        <taxon>Plasmodiophorida</taxon>
        <taxon>Plasmodiophoridae</taxon>
        <taxon>Spongospora</taxon>
    </lineage>
</organism>
<accession>A0A0H5R6Q0</accession>
<sequence>MAVLSDTVPKYAQPGEANAFTFAELEPWSPHFARLVTQIEHARSLVTQIRMLEDIKTQLEARGFSYRNDHDWVTGATCCLRIGNILIDVLQKSFGVKRDLLSDLLIRICERSELRLFCHSGAVKLAKPVFPLYFSLLIRFWAYVKQQILKPADTRTRHQFCLRSLSILYLRLPQARCIILEAFVLYTCAQLSPVDASLIKEFDESRTSPRYHLRQSQASVYTLLQHPPEWELNISTSLTDATMTDVVITDAQAIVGLRKFASQEPHTYYLAFVNELFRQLDLNVVGAGPTIYCLLDSYTIIARQALLAFISLQAQLNFRPPHIQRFQLIDVAGFAKPDDLLSLCIRSVLNATPVYDRARVNTCLDMIDTLINAWASEDPMLEDSENAECHRFPAMFCFEELQIALNILLQSEDFQVLIKTLCFIHSHLSRYNTQRRQYIVQVLLFETYFFKLFLHWHRLVRESFHAILVFKIRRGSSRVVHSRPPETISQKGFFASIIGFFAKSLSGSSESHYKEEDYSQSLNSPETSLERVMRLTKERDATKLLDVCNLVLIRCRCNPDEEAADTVLWMNALVYVKMIADGPTKEMKYAKVAIEEFSQMQKKAQELQSQHFPPLRPFEIVTPMLVYDIKTVLNDAI</sequence>
<proteinExistence type="predicted"/>
<dbReference type="InterPro" id="IPR013887">
    <property type="entry name" value="UPF0592"/>
</dbReference>
<protein>
    <submittedName>
        <fullName evidence="1">Uncharacterized protein</fullName>
    </submittedName>
</protein>
<evidence type="ECO:0000313" key="1">
    <source>
        <dbReference type="EMBL" id="CRZ09790.1"/>
    </source>
</evidence>
<dbReference type="Pfam" id="PF08578">
    <property type="entry name" value="DUF1765"/>
    <property type="match status" value="1"/>
</dbReference>
<name>A0A0H5R6Q0_9EUKA</name>
<dbReference type="AlphaFoldDB" id="A0A0H5R6Q0"/>